<evidence type="ECO:0000256" key="10">
    <source>
        <dbReference type="RuleBase" id="RU000304"/>
    </source>
</evidence>
<dbReference type="Gene3D" id="3.30.200.20">
    <property type="entry name" value="Phosphorylase Kinase, domain 1"/>
    <property type="match status" value="1"/>
</dbReference>
<dbReference type="STRING" id="94208.A0A2S4KSX8"/>
<evidence type="ECO:0000256" key="2">
    <source>
        <dbReference type="ARBA" id="ARBA00022527"/>
    </source>
</evidence>
<dbReference type="GO" id="GO:0005737">
    <property type="term" value="C:cytoplasm"/>
    <property type="evidence" value="ECO:0007669"/>
    <property type="project" value="TreeGrafter"/>
</dbReference>
<feature type="binding site" evidence="9">
    <location>
        <position position="96"/>
    </location>
    <ligand>
        <name>ATP</name>
        <dbReference type="ChEBI" id="CHEBI:30616"/>
    </ligand>
</feature>
<evidence type="ECO:0000256" key="5">
    <source>
        <dbReference type="ARBA" id="ARBA00022777"/>
    </source>
</evidence>
<dbReference type="PROSITE" id="PS00108">
    <property type="entry name" value="PROTEIN_KINASE_ST"/>
    <property type="match status" value="1"/>
</dbReference>
<keyword evidence="6 9" id="KW-0067">ATP-binding</keyword>
<evidence type="ECO:0000256" key="6">
    <source>
        <dbReference type="ARBA" id="ARBA00022840"/>
    </source>
</evidence>
<evidence type="ECO:0000313" key="12">
    <source>
        <dbReference type="EMBL" id="POR33249.1"/>
    </source>
</evidence>
<keyword evidence="3" id="KW-0808">Transferase</keyword>
<keyword evidence="2 10" id="KW-0723">Serine/threonine-protein kinase</keyword>
<dbReference type="InterPro" id="IPR011009">
    <property type="entry name" value="Kinase-like_dom_sf"/>
</dbReference>
<reference evidence="12 13" key="1">
    <citation type="submission" date="2018-01" db="EMBL/GenBank/DDBJ databases">
        <title>Harnessing the power of phylogenomics to disentangle the directionality and signatures of interkingdom host jumping in the parasitic fungal genus Tolypocladium.</title>
        <authorList>
            <person name="Quandt C.A."/>
            <person name="Patterson W."/>
            <person name="Spatafora J.W."/>
        </authorList>
    </citation>
    <scope>NUCLEOTIDE SEQUENCE [LARGE SCALE GENOMIC DNA]</scope>
    <source>
        <strain evidence="12 13">NRBC 100945</strain>
    </source>
</reference>
<keyword evidence="5 12" id="KW-0418">Kinase</keyword>
<protein>
    <recommendedName>
        <fullName evidence="1">non-specific serine/threonine protein kinase</fullName>
        <ecNumber evidence="1">2.7.11.1</ecNumber>
    </recommendedName>
</protein>
<dbReference type="SUPFAM" id="SSF56112">
    <property type="entry name" value="Protein kinase-like (PK-like)"/>
    <property type="match status" value="1"/>
</dbReference>
<dbReference type="PROSITE" id="PS00107">
    <property type="entry name" value="PROTEIN_KINASE_ATP"/>
    <property type="match status" value="1"/>
</dbReference>
<evidence type="ECO:0000259" key="11">
    <source>
        <dbReference type="PROSITE" id="PS50011"/>
    </source>
</evidence>
<comment type="similarity">
    <text evidence="10">Belongs to the protein kinase superfamily.</text>
</comment>
<dbReference type="InterPro" id="IPR000719">
    <property type="entry name" value="Prot_kinase_dom"/>
</dbReference>
<comment type="catalytic activity">
    <reaction evidence="8">
        <text>L-seryl-[protein] + ATP = O-phospho-L-seryl-[protein] + ADP + H(+)</text>
        <dbReference type="Rhea" id="RHEA:17989"/>
        <dbReference type="Rhea" id="RHEA-COMP:9863"/>
        <dbReference type="Rhea" id="RHEA-COMP:11604"/>
        <dbReference type="ChEBI" id="CHEBI:15378"/>
        <dbReference type="ChEBI" id="CHEBI:29999"/>
        <dbReference type="ChEBI" id="CHEBI:30616"/>
        <dbReference type="ChEBI" id="CHEBI:83421"/>
        <dbReference type="ChEBI" id="CHEBI:456216"/>
        <dbReference type="EC" id="2.7.11.1"/>
    </reaction>
</comment>
<dbReference type="EC" id="2.7.11.1" evidence="1"/>
<evidence type="ECO:0000256" key="3">
    <source>
        <dbReference type="ARBA" id="ARBA00022679"/>
    </source>
</evidence>
<dbReference type="Pfam" id="PF00069">
    <property type="entry name" value="Pkinase"/>
    <property type="match status" value="1"/>
</dbReference>
<keyword evidence="13" id="KW-1185">Reference proteome</keyword>
<dbReference type="Gene3D" id="1.10.510.10">
    <property type="entry name" value="Transferase(Phosphotransferase) domain 1"/>
    <property type="match status" value="1"/>
</dbReference>
<dbReference type="PROSITE" id="PS50011">
    <property type="entry name" value="PROTEIN_KINASE_DOM"/>
    <property type="match status" value="1"/>
</dbReference>
<dbReference type="Proteomes" id="UP000237481">
    <property type="component" value="Unassembled WGS sequence"/>
</dbReference>
<dbReference type="InterPro" id="IPR008271">
    <property type="entry name" value="Ser/Thr_kinase_AS"/>
</dbReference>
<dbReference type="OrthoDB" id="5979581at2759"/>
<name>A0A2S4KSX8_9HYPO</name>
<comment type="caution">
    <text evidence="12">The sequence shown here is derived from an EMBL/GenBank/DDBJ whole genome shotgun (WGS) entry which is preliminary data.</text>
</comment>
<dbReference type="GO" id="GO:0005524">
    <property type="term" value="F:ATP binding"/>
    <property type="evidence" value="ECO:0007669"/>
    <property type="project" value="UniProtKB-UniRule"/>
</dbReference>
<comment type="catalytic activity">
    <reaction evidence="7">
        <text>L-threonyl-[protein] + ATP = O-phospho-L-threonyl-[protein] + ADP + H(+)</text>
        <dbReference type="Rhea" id="RHEA:46608"/>
        <dbReference type="Rhea" id="RHEA-COMP:11060"/>
        <dbReference type="Rhea" id="RHEA-COMP:11605"/>
        <dbReference type="ChEBI" id="CHEBI:15378"/>
        <dbReference type="ChEBI" id="CHEBI:30013"/>
        <dbReference type="ChEBI" id="CHEBI:30616"/>
        <dbReference type="ChEBI" id="CHEBI:61977"/>
        <dbReference type="ChEBI" id="CHEBI:456216"/>
        <dbReference type="EC" id="2.7.11.1"/>
    </reaction>
</comment>
<accession>A0A2S4KSX8</accession>
<evidence type="ECO:0000256" key="1">
    <source>
        <dbReference type="ARBA" id="ARBA00012513"/>
    </source>
</evidence>
<proteinExistence type="inferred from homology"/>
<organism evidence="12 13">
    <name type="scientific">Tolypocladium paradoxum</name>
    <dbReference type="NCBI Taxonomy" id="94208"/>
    <lineage>
        <taxon>Eukaryota</taxon>
        <taxon>Fungi</taxon>
        <taxon>Dikarya</taxon>
        <taxon>Ascomycota</taxon>
        <taxon>Pezizomycotina</taxon>
        <taxon>Sordariomycetes</taxon>
        <taxon>Hypocreomycetidae</taxon>
        <taxon>Hypocreales</taxon>
        <taxon>Ophiocordycipitaceae</taxon>
        <taxon>Tolypocladium</taxon>
    </lineage>
</organism>
<sequence>MMGPRALVDEYRRQKRYNAAPLPRIIPADVLVDEEMSARYDWQTFCHPHPGDVLNHRYKLVAKVGWGLTSTVWLARDKGRRRGLSWFRPKKYCAIKISTNNRTEQTAANEVKMFNTIVVASSRGRGHPARGRFVEALDTFFIDGPFGPHRCLVLEPMREPLLTLRMRLTAPRSGELHPSNVPLVKGYVRGILEGLEFLHASCGIIHTDLKLDNILMSAEHESLIEHFADSQSTRPMARKVFGDRTLYAAHTSYGDIDARFMANMVPKIADFGLAKRGDGADPLLHPIQPNLFRAPEVLLGTGWSYSADVWNFGAMMWELFGDSELFSVWVHDEGRRAAKYSTAMHLAQITEHLGPAPRDMTDPATSMLTRRWHPAIRDGEGKVCSTVRDYFGGPYYDADGNFEHEAMVRANRSLGDEIPRCLAAEKNEFESFMRNILRWQPWRRATARQLLRHTWLDPRGLENAACRIRPLPRG</sequence>
<keyword evidence="4 9" id="KW-0547">Nucleotide-binding</keyword>
<dbReference type="EMBL" id="PKSG01000716">
    <property type="protein sequence ID" value="POR33249.1"/>
    <property type="molecule type" value="Genomic_DNA"/>
</dbReference>
<dbReference type="InterPro" id="IPR051334">
    <property type="entry name" value="SRPK"/>
</dbReference>
<dbReference type="GO" id="GO:0005634">
    <property type="term" value="C:nucleus"/>
    <property type="evidence" value="ECO:0007669"/>
    <property type="project" value="TreeGrafter"/>
</dbReference>
<dbReference type="PANTHER" id="PTHR47634">
    <property type="entry name" value="PROTEIN KINASE DOMAIN-CONTAINING PROTEIN-RELATED"/>
    <property type="match status" value="1"/>
</dbReference>
<dbReference type="InterPro" id="IPR017441">
    <property type="entry name" value="Protein_kinase_ATP_BS"/>
</dbReference>
<dbReference type="GO" id="GO:0000245">
    <property type="term" value="P:spliceosomal complex assembly"/>
    <property type="evidence" value="ECO:0007669"/>
    <property type="project" value="TreeGrafter"/>
</dbReference>
<dbReference type="GO" id="GO:0050684">
    <property type="term" value="P:regulation of mRNA processing"/>
    <property type="evidence" value="ECO:0007669"/>
    <property type="project" value="TreeGrafter"/>
</dbReference>
<evidence type="ECO:0000256" key="8">
    <source>
        <dbReference type="ARBA" id="ARBA00048679"/>
    </source>
</evidence>
<feature type="domain" description="Protein kinase" evidence="11">
    <location>
        <begin position="58"/>
        <end position="456"/>
    </location>
</feature>
<gene>
    <name evidence="12" type="ORF">TPAR_06559</name>
</gene>
<evidence type="ECO:0000256" key="4">
    <source>
        <dbReference type="ARBA" id="ARBA00022741"/>
    </source>
</evidence>
<evidence type="ECO:0000313" key="13">
    <source>
        <dbReference type="Proteomes" id="UP000237481"/>
    </source>
</evidence>
<dbReference type="AlphaFoldDB" id="A0A2S4KSX8"/>
<dbReference type="SMART" id="SM00220">
    <property type="entry name" value="S_TKc"/>
    <property type="match status" value="1"/>
</dbReference>
<dbReference type="GO" id="GO:0004674">
    <property type="term" value="F:protein serine/threonine kinase activity"/>
    <property type="evidence" value="ECO:0007669"/>
    <property type="project" value="UniProtKB-KW"/>
</dbReference>
<evidence type="ECO:0000256" key="7">
    <source>
        <dbReference type="ARBA" id="ARBA00047899"/>
    </source>
</evidence>
<dbReference type="PANTHER" id="PTHR47634:SF9">
    <property type="entry name" value="PROTEIN KINASE DOMAIN-CONTAINING PROTEIN-RELATED"/>
    <property type="match status" value="1"/>
</dbReference>
<evidence type="ECO:0000256" key="9">
    <source>
        <dbReference type="PROSITE-ProRule" id="PRU10141"/>
    </source>
</evidence>